<keyword evidence="3" id="KW-1185">Reference proteome</keyword>
<dbReference type="GO" id="GO:0030151">
    <property type="term" value="F:molybdenum ion binding"/>
    <property type="evidence" value="ECO:0007669"/>
    <property type="project" value="InterPro"/>
</dbReference>
<feature type="domain" description="MOSC" evidence="1">
    <location>
        <begin position="28"/>
        <end position="162"/>
    </location>
</feature>
<proteinExistence type="predicted"/>
<name>A0A7X1NTL6_9DEIO</name>
<dbReference type="PROSITE" id="PS51340">
    <property type="entry name" value="MOSC"/>
    <property type="match status" value="1"/>
</dbReference>
<dbReference type="InterPro" id="IPR052353">
    <property type="entry name" value="Benzoxazolinone_Detox_Enz"/>
</dbReference>
<dbReference type="EMBL" id="WBSL01000001">
    <property type="protein sequence ID" value="MPY65597.1"/>
    <property type="molecule type" value="Genomic_DNA"/>
</dbReference>
<sequence>MQLLSVHVGQPTAVQVGPRQIVSGIRKHAVPGRVAVTAAGLDGDHVMNRKHHGGPDQAVYVYTREDYAHWEEVLGRPLEPGTFGENLLLGGLESAGVTIGERFRVGGVLLEVTAARIPCATLGARMGDAGFVKQFAAARRPGFYVRVLEGGDVGAGDRVTREPGPARAPTVAQTFDLRFAPRPPREELERWLTYPLARRLRRDLEKLLATQDGPNPASSPRG</sequence>
<dbReference type="InterPro" id="IPR011037">
    <property type="entry name" value="Pyrv_Knase-like_insert_dom_sf"/>
</dbReference>
<dbReference type="SUPFAM" id="SSF50800">
    <property type="entry name" value="PK beta-barrel domain-like"/>
    <property type="match status" value="1"/>
</dbReference>
<dbReference type="Gene3D" id="2.40.33.20">
    <property type="entry name" value="PK beta-barrel domain-like"/>
    <property type="match status" value="1"/>
</dbReference>
<dbReference type="Pfam" id="PF03475">
    <property type="entry name" value="YiiM_3-alpha"/>
    <property type="match status" value="1"/>
</dbReference>
<dbReference type="GO" id="GO:0030170">
    <property type="term" value="F:pyridoxal phosphate binding"/>
    <property type="evidence" value="ECO:0007669"/>
    <property type="project" value="InterPro"/>
</dbReference>
<dbReference type="PANTHER" id="PTHR30212">
    <property type="entry name" value="PROTEIN YIIM"/>
    <property type="match status" value="1"/>
</dbReference>
<comment type="caution">
    <text evidence="2">The sequence shown here is derived from an EMBL/GenBank/DDBJ whole genome shotgun (WGS) entry which is preliminary data.</text>
</comment>
<dbReference type="Pfam" id="PF03473">
    <property type="entry name" value="MOSC"/>
    <property type="match status" value="1"/>
</dbReference>
<organism evidence="2 3">
    <name type="scientific">Deinococcus terrestris</name>
    <dbReference type="NCBI Taxonomy" id="2651870"/>
    <lineage>
        <taxon>Bacteria</taxon>
        <taxon>Thermotogati</taxon>
        <taxon>Deinococcota</taxon>
        <taxon>Deinococci</taxon>
        <taxon>Deinococcales</taxon>
        <taxon>Deinococcaceae</taxon>
        <taxon>Deinococcus</taxon>
    </lineage>
</organism>
<dbReference type="RefSeq" id="WP_152868691.1">
    <property type="nucleotide sequence ID" value="NZ_WBSL01000001.1"/>
</dbReference>
<dbReference type="Proteomes" id="UP000484842">
    <property type="component" value="Unassembled WGS sequence"/>
</dbReference>
<dbReference type="InterPro" id="IPR005302">
    <property type="entry name" value="MoCF_Sase_C"/>
</dbReference>
<dbReference type="InterPro" id="IPR005163">
    <property type="entry name" value="Tri_helical_YiiM-like"/>
</dbReference>
<evidence type="ECO:0000259" key="1">
    <source>
        <dbReference type="PROSITE" id="PS51340"/>
    </source>
</evidence>
<evidence type="ECO:0000313" key="2">
    <source>
        <dbReference type="EMBL" id="MPY65597.1"/>
    </source>
</evidence>
<reference evidence="2 3" key="1">
    <citation type="submission" date="2019-10" db="EMBL/GenBank/DDBJ databases">
        <title>Deinococcus sp. isolated from soil.</title>
        <authorList>
            <person name="Li Y."/>
            <person name="Wang J."/>
        </authorList>
    </citation>
    <scope>NUCLEOTIDE SEQUENCE [LARGE SCALE GENOMIC DNA]</scope>
    <source>
        <strain evidence="2 3">SDU3-2</strain>
    </source>
</reference>
<accession>A0A7X1NTL6</accession>
<protein>
    <submittedName>
        <fullName evidence="2">MOSC domain-containing protein</fullName>
    </submittedName>
</protein>
<dbReference type="AlphaFoldDB" id="A0A7X1NTL6"/>
<evidence type="ECO:0000313" key="3">
    <source>
        <dbReference type="Proteomes" id="UP000484842"/>
    </source>
</evidence>
<dbReference type="GO" id="GO:0003824">
    <property type="term" value="F:catalytic activity"/>
    <property type="evidence" value="ECO:0007669"/>
    <property type="project" value="InterPro"/>
</dbReference>
<dbReference type="PANTHER" id="PTHR30212:SF2">
    <property type="entry name" value="PROTEIN YIIM"/>
    <property type="match status" value="1"/>
</dbReference>
<gene>
    <name evidence="2" type="ORF">F8S09_02660</name>
</gene>